<feature type="compositionally biased region" description="Polar residues" evidence="1">
    <location>
        <begin position="36"/>
        <end position="49"/>
    </location>
</feature>
<evidence type="ECO:0000313" key="3">
    <source>
        <dbReference type="EMBL" id="CAF3346724.1"/>
    </source>
</evidence>
<protein>
    <submittedName>
        <fullName evidence="4">Uncharacterized protein</fullName>
    </submittedName>
</protein>
<feature type="compositionally biased region" description="Basic and acidic residues" evidence="1">
    <location>
        <begin position="18"/>
        <end position="29"/>
    </location>
</feature>
<dbReference type="AlphaFoldDB" id="A0A820EMM4"/>
<dbReference type="Proteomes" id="UP000663872">
    <property type="component" value="Unassembled WGS sequence"/>
</dbReference>
<proteinExistence type="predicted"/>
<dbReference type="Proteomes" id="UP000663833">
    <property type="component" value="Unassembled WGS sequence"/>
</dbReference>
<sequence length="160" mass="18360">MASRNRPSSIRNNNSSRSQDERKRGDSQGRAKHQSSDPNENRTLSTIRNTSRRQDNTRRSGAPEILDATTPESDTVKYRMPIVWLDKKVHSTAARNTLERLKINFPHIDAFEKPAQCKEHILNSDEKQFCLIISLEYFEAFLQEKCSIKSGMKTPVLIIS</sequence>
<reference evidence="4" key="1">
    <citation type="submission" date="2021-02" db="EMBL/GenBank/DDBJ databases">
        <authorList>
            <person name="Nowell W R."/>
        </authorList>
    </citation>
    <scope>NUCLEOTIDE SEQUENCE</scope>
</reference>
<name>A0A820EMM4_9BILA</name>
<accession>A0A820EMM4</accession>
<dbReference type="EMBL" id="CAJNYT010000389">
    <property type="protein sequence ID" value="CAF3346724.1"/>
    <property type="molecule type" value="Genomic_DNA"/>
</dbReference>
<dbReference type="EMBL" id="CAJNYD010000333">
    <property type="protein sequence ID" value="CAF3247097.1"/>
    <property type="molecule type" value="Genomic_DNA"/>
</dbReference>
<comment type="caution">
    <text evidence="4">The sequence shown here is derived from an EMBL/GenBank/DDBJ whole genome shotgun (WGS) entry which is preliminary data.</text>
</comment>
<dbReference type="Proteomes" id="UP000663848">
    <property type="component" value="Unassembled WGS sequence"/>
</dbReference>
<evidence type="ECO:0000313" key="6">
    <source>
        <dbReference type="Proteomes" id="UP000663851"/>
    </source>
</evidence>
<gene>
    <name evidence="3" type="ORF">GRG538_LOCUS5132</name>
    <name evidence="4" type="ORF">HFQ381_LOCUS10462</name>
    <name evidence="2" type="ORF">LUA448_LOCUS4610</name>
    <name evidence="5" type="ORF">QYT958_LOCUS11029</name>
</gene>
<dbReference type="Proteomes" id="UP000663851">
    <property type="component" value="Unassembled WGS sequence"/>
</dbReference>
<evidence type="ECO:0000313" key="4">
    <source>
        <dbReference type="EMBL" id="CAF4251160.1"/>
    </source>
</evidence>
<feature type="compositionally biased region" description="Low complexity" evidence="1">
    <location>
        <begin position="1"/>
        <end position="17"/>
    </location>
</feature>
<organism evidence="4 6">
    <name type="scientific">Rotaria socialis</name>
    <dbReference type="NCBI Taxonomy" id="392032"/>
    <lineage>
        <taxon>Eukaryota</taxon>
        <taxon>Metazoa</taxon>
        <taxon>Spiralia</taxon>
        <taxon>Gnathifera</taxon>
        <taxon>Rotifera</taxon>
        <taxon>Eurotatoria</taxon>
        <taxon>Bdelloidea</taxon>
        <taxon>Philodinida</taxon>
        <taxon>Philodinidae</taxon>
        <taxon>Rotaria</taxon>
    </lineage>
</organism>
<feature type="region of interest" description="Disordered" evidence="1">
    <location>
        <begin position="1"/>
        <end position="72"/>
    </location>
</feature>
<evidence type="ECO:0000313" key="5">
    <source>
        <dbReference type="EMBL" id="CAF4592975.1"/>
    </source>
</evidence>
<dbReference type="EMBL" id="CAJOBO010000577">
    <property type="protein sequence ID" value="CAF4251160.1"/>
    <property type="molecule type" value="Genomic_DNA"/>
</dbReference>
<dbReference type="EMBL" id="CAJOBR010001263">
    <property type="protein sequence ID" value="CAF4592975.1"/>
    <property type="molecule type" value="Genomic_DNA"/>
</dbReference>
<evidence type="ECO:0000256" key="1">
    <source>
        <dbReference type="SAM" id="MobiDB-lite"/>
    </source>
</evidence>
<evidence type="ECO:0000313" key="2">
    <source>
        <dbReference type="EMBL" id="CAF3247097.1"/>
    </source>
</evidence>